<protein>
    <submittedName>
        <fullName evidence="2">Uncharacterized protein</fullName>
    </submittedName>
</protein>
<keyword evidence="1" id="KW-1133">Transmembrane helix</keyword>
<comment type="caution">
    <text evidence="2">The sequence shown here is derived from an EMBL/GenBank/DDBJ whole genome shotgun (WGS) entry which is preliminary data.</text>
</comment>
<keyword evidence="1" id="KW-0472">Membrane</keyword>
<accession>A0A1F8CTP6</accession>
<reference evidence="2 3" key="1">
    <citation type="journal article" date="2016" name="Nat. Commun.">
        <title>Thousands of microbial genomes shed light on interconnected biogeochemical processes in an aquifer system.</title>
        <authorList>
            <person name="Anantharaman K."/>
            <person name="Brown C.T."/>
            <person name="Hug L.A."/>
            <person name="Sharon I."/>
            <person name="Castelle C.J."/>
            <person name="Probst A.J."/>
            <person name="Thomas B.C."/>
            <person name="Singh A."/>
            <person name="Wilkins M.J."/>
            <person name="Karaoz U."/>
            <person name="Brodie E.L."/>
            <person name="Williams K.H."/>
            <person name="Hubbard S.S."/>
            <person name="Banfield J.F."/>
        </authorList>
    </citation>
    <scope>NUCLEOTIDE SEQUENCE [LARGE SCALE GENOMIC DNA]</scope>
</reference>
<dbReference type="AlphaFoldDB" id="A0A1F8CTP6"/>
<evidence type="ECO:0000313" key="2">
    <source>
        <dbReference type="EMBL" id="OGM79680.1"/>
    </source>
</evidence>
<feature type="transmembrane region" description="Helical" evidence="1">
    <location>
        <begin position="6"/>
        <end position="29"/>
    </location>
</feature>
<organism evidence="2 3">
    <name type="scientific">Candidatus Woesebacteria bacterium RIFOXYB1_FULL_38_16</name>
    <dbReference type="NCBI Taxonomy" id="1802538"/>
    <lineage>
        <taxon>Bacteria</taxon>
        <taxon>Candidatus Woeseibacteriota</taxon>
    </lineage>
</organism>
<keyword evidence="1" id="KW-0812">Transmembrane</keyword>
<dbReference type="Proteomes" id="UP000178999">
    <property type="component" value="Unassembled WGS sequence"/>
</dbReference>
<gene>
    <name evidence="2" type="ORF">A2382_02045</name>
</gene>
<evidence type="ECO:0000313" key="3">
    <source>
        <dbReference type="Proteomes" id="UP000178999"/>
    </source>
</evidence>
<proteinExistence type="predicted"/>
<sequence length="195" mass="22556">MNISILLTISMFLISLLGLSLSFIAFFYLSLIKKYDKLRAEEERMKFKIDKHHDEIIDKARSRARLIIEKATEFDEETKKKFANDLELTRAKLEQNYQEVFTTTEKKAEAVIDQLIIDLEATLTADFKNSEKEILAKFEKSLETYKNEYLTNLNQRGEKTIKDAAFTVLGKSLNLAEHEEIILKAVSEAKAQNLI</sequence>
<evidence type="ECO:0000256" key="1">
    <source>
        <dbReference type="SAM" id="Phobius"/>
    </source>
</evidence>
<dbReference type="STRING" id="1802538.A2382_02045"/>
<dbReference type="EMBL" id="MGHY01000009">
    <property type="protein sequence ID" value="OGM79680.1"/>
    <property type="molecule type" value="Genomic_DNA"/>
</dbReference>
<name>A0A1F8CTP6_9BACT</name>